<keyword evidence="2" id="KW-1185">Reference proteome</keyword>
<evidence type="ECO:0000313" key="2">
    <source>
        <dbReference type="Proteomes" id="UP001589870"/>
    </source>
</evidence>
<sequence>MDENLQRAVLEDLAGAVDWWASTASEVLTDPEADIAWADNQRAVGAIRGLLVDSEHAEEVNAAIFEVMRGLMHSALSVFDGATQSAEIGRVFIVDEAGEAVSGALHELFVEHLFETGRIV</sequence>
<organism evidence="1 2">
    <name type="scientific">Sphaerimonospora cavernae</name>
    <dbReference type="NCBI Taxonomy" id="1740611"/>
    <lineage>
        <taxon>Bacteria</taxon>
        <taxon>Bacillati</taxon>
        <taxon>Actinomycetota</taxon>
        <taxon>Actinomycetes</taxon>
        <taxon>Streptosporangiales</taxon>
        <taxon>Streptosporangiaceae</taxon>
        <taxon>Sphaerimonospora</taxon>
    </lineage>
</organism>
<evidence type="ECO:0000313" key="1">
    <source>
        <dbReference type="EMBL" id="MFC0864197.1"/>
    </source>
</evidence>
<name>A0ABV6U6X0_9ACTN</name>
<protein>
    <submittedName>
        <fullName evidence="1">Uncharacterized protein</fullName>
    </submittedName>
</protein>
<gene>
    <name evidence="1" type="ORF">ACFHYQ_18025</name>
</gene>
<dbReference type="Proteomes" id="UP001589870">
    <property type="component" value="Unassembled WGS sequence"/>
</dbReference>
<proteinExistence type="predicted"/>
<dbReference type="EMBL" id="JBHMQT010000038">
    <property type="protein sequence ID" value="MFC0864197.1"/>
    <property type="molecule type" value="Genomic_DNA"/>
</dbReference>
<comment type="caution">
    <text evidence="1">The sequence shown here is derived from an EMBL/GenBank/DDBJ whole genome shotgun (WGS) entry which is preliminary data.</text>
</comment>
<accession>A0ABV6U6X0</accession>
<reference evidence="1 2" key="1">
    <citation type="submission" date="2024-09" db="EMBL/GenBank/DDBJ databases">
        <authorList>
            <person name="Sun Q."/>
            <person name="Mori K."/>
        </authorList>
    </citation>
    <scope>NUCLEOTIDE SEQUENCE [LARGE SCALE GENOMIC DNA]</scope>
    <source>
        <strain evidence="1 2">TBRC 1851</strain>
    </source>
</reference>
<dbReference type="RefSeq" id="WP_394302327.1">
    <property type="nucleotide sequence ID" value="NZ_JBHMQT010000038.1"/>
</dbReference>